<dbReference type="InterPro" id="IPR006680">
    <property type="entry name" value="Amidohydro-rel"/>
</dbReference>
<dbReference type="GO" id="GO:0016787">
    <property type="term" value="F:hydrolase activity"/>
    <property type="evidence" value="ECO:0007669"/>
    <property type="project" value="InterPro"/>
</dbReference>
<dbReference type="Proteomes" id="UP001139289">
    <property type="component" value="Unassembled WGS sequence"/>
</dbReference>
<comment type="caution">
    <text evidence="3">The sequence shown here is derived from an EMBL/GenBank/DDBJ whole genome shotgun (WGS) entry which is preliminary data.</text>
</comment>
<evidence type="ECO:0000313" key="4">
    <source>
        <dbReference type="Proteomes" id="UP001139289"/>
    </source>
</evidence>
<protein>
    <submittedName>
        <fullName evidence="3">Amidohydrolase family protein</fullName>
    </submittedName>
</protein>
<dbReference type="SUPFAM" id="SSF51556">
    <property type="entry name" value="Metallo-dependent hydrolases"/>
    <property type="match status" value="1"/>
</dbReference>
<sequence>MRVVDSHLHLWDPDVLAYDWLQGELDGTFAAEALREDQIEDVEQQVAVFVQADPLPKQALAEVRWVESIAREAGVVAIVAGARLDRVRKLRKHLDALAEHELVVGVRHLLQGEGDGFARRPAFIEGARELAARGLTFDACVRAHQIPDVTALAEAVPGLRIVLDHLGKPAIGTREQPLAPSAEWIRDLRALAANPQVSVKLSGLPAESQGQIDEEQMEPFLDVAAEAFGENRLMWGSDWPVSSSTHDGSPEDTYYWSGNRDDWCHTVRNWAEARGLDTEKLFWSNAVRFYGIR</sequence>
<dbReference type="AlphaFoldDB" id="A0A9X1RYY7"/>
<keyword evidence="4" id="KW-1185">Reference proteome</keyword>
<dbReference type="Pfam" id="PF04909">
    <property type="entry name" value="Amidohydro_2"/>
    <property type="match status" value="1"/>
</dbReference>
<name>A0A9X1RYY7_9MICO</name>
<dbReference type="PANTHER" id="PTHR43569:SF2">
    <property type="entry name" value="AMIDOHYDROLASE-RELATED DOMAIN-CONTAINING PROTEIN"/>
    <property type="match status" value="1"/>
</dbReference>
<gene>
    <name evidence="3" type="ORF">KEC56_01270</name>
</gene>
<evidence type="ECO:0000313" key="3">
    <source>
        <dbReference type="EMBL" id="MCC2028169.1"/>
    </source>
</evidence>
<organism evidence="3 4">
    <name type="scientific">Microbacterium tenebrionis</name>
    <dbReference type="NCBI Taxonomy" id="2830665"/>
    <lineage>
        <taxon>Bacteria</taxon>
        <taxon>Bacillati</taxon>
        <taxon>Actinomycetota</taxon>
        <taxon>Actinomycetes</taxon>
        <taxon>Micrococcales</taxon>
        <taxon>Microbacteriaceae</taxon>
        <taxon>Microbacterium</taxon>
    </lineage>
</organism>
<evidence type="ECO:0000256" key="1">
    <source>
        <dbReference type="ARBA" id="ARBA00038310"/>
    </source>
</evidence>
<feature type="domain" description="Amidohydrolase-related" evidence="2">
    <location>
        <begin position="4"/>
        <end position="292"/>
    </location>
</feature>
<proteinExistence type="inferred from homology"/>
<dbReference type="EMBL" id="JAGTTM010000001">
    <property type="protein sequence ID" value="MCC2028169.1"/>
    <property type="molecule type" value="Genomic_DNA"/>
</dbReference>
<dbReference type="InterPro" id="IPR052350">
    <property type="entry name" value="Metallo-dep_Lactonases"/>
</dbReference>
<dbReference type="Gene3D" id="3.20.20.140">
    <property type="entry name" value="Metal-dependent hydrolases"/>
    <property type="match status" value="1"/>
</dbReference>
<comment type="similarity">
    <text evidence="1">Belongs to the metallo-dependent hydrolases superfamily.</text>
</comment>
<dbReference type="PANTHER" id="PTHR43569">
    <property type="entry name" value="AMIDOHYDROLASE"/>
    <property type="match status" value="1"/>
</dbReference>
<evidence type="ECO:0000259" key="2">
    <source>
        <dbReference type="Pfam" id="PF04909"/>
    </source>
</evidence>
<dbReference type="InterPro" id="IPR032466">
    <property type="entry name" value="Metal_Hydrolase"/>
</dbReference>
<reference evidence="3" key="1">
    <citation type="submission" date="2021-04" db="EMBL/GenBank/DDBJ databases">
        <title>Microbacterium tenobrionis sp. nov. and Microbacterium allomyrinae sp. nov., isolated from larvae of Tenobrio molitor and Allomyrina dichotoma, respectively.</title>
        <authorList>
            <person name="Lee S.D."/>
        </authorList>
    </citation>
    <scope>NUCLEOTIDE SEQUENCE</scope>
    <source>
        <strain evidence="3">YMB-B2</strain>
    </source>
</reference>
<dbReference type="RefSeq" id="WP_227529495.1">
    <property type="nucleotide sequence ID" value="NZ_JAGTTM010000001.1"/>
</dbReference>
<accession>A0A9X1RYY7</accession>